<sequence>MKSTDTIADEGFAEFLDAPLSFSPLRPLPPLPPGSARRPVEVFPTWSEAQRVAARHAAGPLPAIASLRSVGFLPLARAERIMEWYIDPPASDAHALEGAYSALAEELIALDRAVTAAPAAGGLGVRVTLVATPEEPYADAADLCDDVRQRGAIKLRAAAADAPHPLLPNAAVDRLRTVHDVLGHAALGLGFDLQSEYAAWLYCRPLFSRAARPAAFCELVGRVTAHVLTGTKPAFRADLPPAGL</sequence>
<dbReference type="EMBL" id="JAWSTH010000014">
    <property type="protein sequence ID" value="MDW5594238.1"/>
    <property type="molecule type" value="Genomic_DNA"/>
</dbReference>
<dbReference type="Proteomes" id="UP001284601">
    <property type="component" value="Unassembled WGS sequence"/>
</dbReference>
<dbReference type="RefSeq" id="WP_318596509.1">
    <property type="nucleotide sequence ID" value="NZ_JAWSTH010000014.1"/>
</dbReference>
<evidence type="ECO:0000313" key="1">
    <source>
        <dbReference type="EMBL" id="MDW5594238.1"/>
    </source>
</evidence>
<proteinExistence type="predicted"/>
<keyword evidence="2" id="KW-1185">Reference proteome</keyword>
<reference evidence="2" key="1">
    <citation type="submission" date="2023-07" db="EMBL/GenBank/DDBJ databases">
        <title>Conexibacter stalactiti sp. nov., isolated from stalactites in a lava cave and emended description of the genus Conexibacter.</title>
        <authorList>
            <person name="Lee S.D."/>
        </authorList>
    </citation>
    <scope>NUCLEOTIDE SEQUENCE [LARGE SCALE GENOMIC DNA]</scope>
    <source>
        <strain evidence="2">KCTC 39840</strain>
    </source>
</reference>
<protein>
    <submittedName>
        <fullName evidence="1">Uncharacterized protein</fullName>
    </submittedName>
</protein>
<organism evidence="1 2">
    <name type="scientific">Conexibacter stalactiti</name>
    <dbReference type="NCBI Taxonomy" id="1940611"/>
    <lineage>
        <taxon>Bacteria</taxon>
        <taxon>Bacillati</taxon>
        <taxon>Actinomycetota</taxon>
        <taxon>Thermoleophilia</taxon>
        <taxon>Solirubrobacterales</taxon>
        <taxon>Conexibacteraceae</taxon>
        <taxon>Conexibacter</taxon>
    </lineage>
</organism>
<gene>
    <name evidence="1" type="ORF">R7226_07820</name>
</gene>
<accession>A0ABU4HLQ5</accession>
<name>A0ABU4HLQ5_9ACTN</name>
<reference evidence="1 2" key="2">
    <citation type="submission" date="2023-10" db="EMBL/GenBank/DDBJ databases">
        <authorList>
            <person name="Han X.F."/>
        </authorList>
    </citation>
    <scope>NUCLEOTIDE SEQUENCE [LARGE SCALE GENOMIC DNA]</scope>
    <source>
        <strain evidence="1 2">KCTC 39840</strain>
    </source>
</reference>
<comment type="caution">
    <text evidence="1">The sequence shown here is derived from an EMBL/GenBank/DDBJ whole genome shotgun (WGS) entry which is preliminary data.</text>
</comment>
<evidence type="ECO:0000313" key="2">
    <source>
        <dbReference type="Proteomes" id="UP001284601"/>
    </source>
</evidence>